<dbReference type="InterPro" id="IPR022024">
    <property type="entry name" value="DUF3602"/>
</dbReference>
<feature type="compositionally biased region" description="Polar residues" evidence="1">
    <location>
        <begin position="241"/>
        <end position="252"/>
    </location>
</feature>
<dbReference type="Pfam" id="PF12223">
    <property type="entry name" value="DUF3602"/>
    <property type="match status" value="1"/>
</dbReference>
<evidence type="ECO:0000313" key="2">
    <source>
        <dbReference type="EMBL" id="OJA09160.1"/>
    </source>
</evidence>
<dbReference type="EMBL" id="LVVM01006007">
    <property type="protein sequence ID" value="OJA09160.1"/>
    <property type="molecule type" value="Genomic_DNA"/>
</dbReference>
<reference evidence="2 3" key="1">
    <citation type="submission" date="2016-03" db="EMBL/GenBank/DDBJ databases">
        <title>Comparative genomics of the ectomycorrhizal sister species Rhizopogon vinicolor and Rhizopogon vesiculosus (Basidiomycota: Boletales) reveals a divergence of the mating type B locus.</title>
        <authorList>
            <person name="Mujic A.B."/>
            <person name="Kuo A."/>
            <person name="Tritt A."/>
            <person name="Lipzen A."/>
            <person name="Chen C."/>
            <person name="Johnson J."/>
            <person name="Sharma A."/>
            <person name="Barry K."/>
            <person name="Grigoriev I.V."/>
            <person name="Spatafora J.W."/>
        </authorList>
    </citation>
    <scope>NUCLEOTIDE SEQUENCE [LARGE SCALE GENOMIC DNA]</scope>
    <source>
        <strain evidence="2 3">AM-OR11-056</strain>
    </source>
</reference>
<feature type="compositionally biased region" description="Basic and acidic residues" evidence="1">
    <location>
        <begin position="106"/>
        <end position="122"/>
    </location>
</feature>
<feature type="region of interest" description="Disordered" evidence="1">
    <location>
        <begin position="236"/>
        <end position="321"/>
    </location>
</feature>
<feature type="compositionally biased region" description="Basic and acidic residues" evidence="1">
    <location>
        <begin position="279"/>
        <end position="297"/>
    </location>
</feature>
<dbReference type="PANTHER" id="PTHR34693">
    <property type="entry name" value="PROTEIN PAR32"/>
    <property type="match status" value="1"/>
</dbReference>
<dbReference type="InterPro" id="IPR053203">
    <property type="entry name" value="Cisplatin_resist-associated"/>
</dbReference>
<dbReference type="Proteomes" id="UP000183567">
    <property type="component" value="Unassembled WGS sequence"/>
</dbReference>
<proteinExistence type="predicted"/>
<dbReference type="OrthoDB" id="2537432at2759"/>
<sequence length="321" mass="34128">MLWNGIIFSQQHTSTQLPQSVSKPSSVADSMTRTPNNMSGEPPNAIPQHMSDGKTTRLSQAPTLMNEPNTVNNDTRSVSRGRDSFHSSGRGGIGNIRRASISSDTRPFEDPEDSTRGREPALHPDRMQMFSVGRGGAGNIRSPSQDVGNDHPQTAIILNEHAAVQAEYEQQIKKHHAESNPIHSSGRGGIGNISGSRSRSRGPTPAVRSTGRGGAGNIQYGSPASIDITDAEERKLHAQAAHSTARGTNANSPDHDIHRHLDLVSSGRGGAGNIRSRSASRDPNGRTSSRDPKEKHGIAALWSKVSHPPSPGSGDAGAQQE</sequence>
<dbReference type="PANTHER" id="PTHR34693:SF1">
    <property type="entry name" value="PROTEIN PAR32"/>
    <property type="match status" value="1"/>
</dbReference>
<accession>A0A1J8Q763</accession>
<gene>
    <name evidence="2" type="ORF">AZE42_10695</name>
</gene>
<keyword evidence="3" id="KW-1185">Reference proteome</keyword>
<evidence type="ECO:0000256" key="1">
    <source>
        <dbReference type="SAM" id="MobiDB-lite"/>
    </source>
</evidence>
<feature type="compositionally biased region" description="Basic and acidic residues" evidence="1">
    <location>
        <begin position="253"/>
        <end position="262"/>
    </location>
</feature>
<feature type="region of interest" description="Disordered" evidence="1">
    <location>
        <begin position="13"/>
        <end position="122"/>
    </location>
</feature>
<feature type="compositionally biased region" description="Polar residues" evidence="1">
    <location>
        <begin position="13"/>
        <end position="39"/>
    </location>
</feature>
<protein>
    <submittedName>
        <fullName evidence="2">Uncharacterized protein</fullName>
    </submittedName>
</protein>
<dbReference type="STRING" id="180088.A0A1J8Q763"/>
<name>A0A1J8Q763_9AGAM</name>
<comment type="caution">
    <text evidence="2">The sequence shown here is derived from an EMBL/GenBank/DDBJ whole genome shotgun (WGS) entry which is preliminary data.</text>
</comment>
<dbReference type="AlphaFoldDB" id="A0A1J8Q763"/>
<feature type="region of interest" description="Disordered" evidence="1">
    <location>
        <begin position="168"/>
        <end position="223"/>
    </location>
</feature>
<evidence type="ECO:0000313" key="3">
    <source>
        <dbReference type="Proteomes" id="UP000183567"/>
    </source>
</evidence>
<organism evidence="2 3">
    <name type="scientific">Rhizopogon vesiculosus</name>
    <dbReference type="NCBI Taxonomy" id="180088"/>
    <lineage>
        <taxon>Eukaryota</taxon>
        <taxon>Fungi</taxon>
        <taxon>Dikarya</taxon>
        <taxon>Basidiomycota</taxon>
        <taxon>Agaricomycotina</taxon>
        <taxon>Agaricomycetes</taxon>
        <taxon>Agaricomycetidae</taxon>
        <taxon>Boletales</taxon>
        <taxon>Suillineae</taxon>
        <taxon>Rhizopogonaceae</taxon>
        <taxon>Rhizopogon</taxon>
    </lineage>
</organism>
<feature type="compositionally biased region" description="Polar residues" evidence="1">
    <location>
        <begin position="56"/>
        <end position="78"/>
    </location>
</feature>